<evidence type="ECO:0000256" key="2">
    <source>
        <dbReference type="ARBA" id="ARBA00023163"/>
    </source>
</evidence>
<dbReference type="AlphaFoldDB" id="A0A897NM59"/>
<dbReference type="Proteomes" id="UP000663305">
    <property type="component" value="Plasmid pHSR-Bgl01"/>
</dbReference>
<dbReference type="RefSeq" id="WP_229126508.1">
    <property type="nucleotide sequence ID" value="NZ_CP064790.1"/>
</dbReference>
<dbReference type="GeneID" id="68862642"/>
<feature type="domain" description="Bacterioopsin transcriptional activator GAF and HTH associated" evidence="4">
    <location>
        <begin position="6"/>
        <end position="147"/>
    </location>
</feature>
<dbReference type="Pfam" id="PF04967">
    <property type="entry name" value="HTH_10"/>
    <property type="match status" value="1"/>
</dbReference>
<proteinExistence type="predicted"/>
<dbReference type="EMBL" id="CP064790">
    <property type="protein sequence ID" value="QSG13524.1"/>
    <property type="molecule type" value="Genomic_DNA"/>
</dbReference>
<dbReference type="Pfam" id="PF15915">
    <property type="entry name" value="BAT"/>
    <property type="match status" value="1"/>
</dbReference>
<name>A0A897NM59_9EURY</name>
<organism evidence="5 6">
    <name type="scientific">Halapricum desulfuricans</name>
    <dbReference type="NCBI Taxonomy" id="2841257"/>
    <lineage>
        <taxon>Archaea</taxon>
        <taxon>Methanobacteriati</taxon>
        <taxon>Methanobacteriota</taxon>
        <taxon>Stenosarchaea group</taxon>
        <taxon>Halobacteria</taxon>
        <taxon>Halobacteriales</taxon>
        <taxon>Haloarculaceae</taxon>
        <taxon>Halapricum</taxon>
    </lineage>
</organism>
<dbReference type="InterPro" id="IPR007050">
    <property type="entry name" value="HTH_bacterioopsin"/>
</dbReference>
<dbReference type="PANTHER" id="PTHR34236:SF1">
    <property type="entry name" value="DIMETHYL SULFOXIDE REDUCTASE TRANSCRIPTIONAL ACTIVATOR"/>
    <property type="match status" value="1"/>
</dbReference>
<dbReference type="PANTHER" id="PTHR34236">
    <property type="entry name" value="DIMETHYL SULFOXIDE REDUCTASE TRANSCRIPTIONAL ACTIVATOR"/>
    <property type="match status" value="1"/>
</dbReference>
<evidence type="ECO:0000259" key="4">
    <source>
        <dbReference type="Pfam" id="PF15915"/>
    </source>
</evidence>
<keyword evidence="1" id="KW-0805">Transcription regulation</keyword>
<sequence>MSIFGEFRVPPSALALSETFAAEPETVVDINQDIASNKEHLCPYFAVSGVSHTPFETAARADDSVDSLQSIHESKKGRLYRAQWRDRVETLVHEYTRDGASILNARGDVSGWLLRMRFDAHTQISTFTTALRNYDFSFELVRLHEMTYTKAGSRFGLTTKQQEALVTAWEMGFFDLPRDVSMADVAEELGISAQSFSDRLRRAQHTLIADALRVAQSRA</sequence>
<evidence type="ECO:0000313" key="6">
    <source>
        <dbReference type="Proteomes" id="UP000663305"/>
    </source>
</evidence>
<feature type="domain" description="HTH bat-type" evidence="3">
    <location>
        <begin position="157"/>
        <end position="208"/>
    </location>
</feature>
<gene>
    <name evidence="5" type="ORF">HSBGL_4110</name>
</gene>
<reference evidence="5" key="1">
    <citation type="submission" date="2020-11" db="EMBL/GenBank/DDBJ databases">
        <title>Carbohydrate-dependent, anaerobic sulfur respiration: A novel catabolism in halophilic archaea.</title>
        <authorList>
            <person name="Sorokin D.Y."/>
            <person name="Messina E."/>
            <person name="Smedile F."/>
            <person name="La Cono V."/>
            <person name="Hallsworth J.E."/>
            <person name="Yakimov M.M."/>
        </authorList>
    </citation>
    <scope>NUCLEOTIDE SEQUENCE</scope>
    <source>
        <strain evidence="5">HSR-Bgl</strain>
        <plasmid evidence="5">pHSR-Bgl01</plasmid>
    </source>
</reference>
<geneLocation type="plasmid" evidence="5 6">
    <name>pHSR-Bgl01</name>
</geneLocation>
<evidence type="ECO:0000256" key="1">
    <source>
        <dbReference type="ARBA" id="ARBA00023015"/>
    </source>
</evidence>
<accession>A0A897NM59</accession>
<keyword evidence="5" id="KW-0614">Plasmid</keyword>
<keyword evidence="2" id="KW-0804">Transcription</keyword>
<evidence type="ECO:0000259" key="3">
    <source>
        <dbReference type="Pfam" id="PF04967"/>
    </source>
</evidence>
<protein>
    <submittedName>
        <fullName evidence="5">Transcriptional regulator, contains HTH domain</fullName>
    </submittedName>
</protein>
<evidence type="ECO:0000313" key="5">
    <source>
        <dbReference type="EMBL" id="QSG13524.1"/>
    </source>
</evidence>
<dbReference type="InterPro" id="IPR031803">
    <property type="entry name" value="BAT_GAF/HTH-assoc"/>
</dbReference>